<feature type="transmembrane region" description="Helical" evidence="11">
    <location>
        <begin position="224"/>
        <end position="242"/>
    </location>
</feature>
<dbReference type="CDD" id="cd15864">
    <property type="entry name" value="SNARE_GS28"/>
    <property type="match status" value="1"/>
</dbReference>
<comment type="similarity">
    <text evidence="2 10">Belongs to the GOSR1 family.</text>
</comment>
<dbReference type="RefSeq" id="XP_013778130.1">
    <property type="nucleotide sequence ID" value="XM_013922676.2"/>
</dbReference>
<name>A0ABM1BAI7_LIMPO</name>
<dbReference type="PIRSF" id="PIRSF027109">
    <property type="entry name" value="Golgi_SNARE"/>
    <property type="match status" value="1"/>
</dbReference>
<keyword evidence="12" id="KW-1185">Reference proteome</keyword>
<keyword evidence="9 10" id="KW-0472">Membrane</keyword>
<sequence length="243" mass="28300">MATMGNQWEDLRRQARQLENDIDLKLVSFSKLGTTFGTRDYKNEDLDTVPLLSSTNSDHMFDSMALDIEQLLSKLSDINDKMSDYAQTQGVSMPNSTLLHTQQRHREILQDYCHEFQKTKTNIQARREREELLGSVRRDIDSYKNSSSLNRRADVYVKEHEHIRSSDRMVDEQISIAMRTKDELRSQRNAFKSIQTKITTFANRFPMINSLVQRINLRKRRDSIILGSVIGVCTILLILYVTH</sequence>
<protein>
    <recommendedName>
        <fullName evidence="3 10">Golgi SNAP receptor complex member 1</fullName>
    </recommendedName>
</protein>
<evidence type="ECO:0000256" key="4">
    <source>
        <dbReference type="ARBA" id="ARBA00022448"/>
    </source>
</evidence>
<keyword evidence="10" id="KW-0931">ER-Golgi transport</keyword>
<evidence type="ECO:0000256" key="2">
    <source>
        <dbReference type="ARBA" id="ARBA00008473"/>
    </source>
</evidence>
<proteinExistence type="inferred from homology"/>
<evidence type="ECO:0000256" key="6">
    <source>
        <dbReference type="ARBA" id="ARBA00022927"/>
    </source>
</evidence>
<dbReference type="PANTHER" id="PTHR21094:SF2">
    <property type="entry name" value="GOLGI SNAP RECEPTOR COMPLEX MEMBER 1"/>
    <property type="match status" value="1"/>
</dbReference>
<comment type="function">
    <text evidence="10">Involved in transport from the ER to the Golgi apparatus as well as in intra-Golgi transport. It belongs to a super-family of proteins called t-SNAREs or soluble NSF (N-ethylmaleimide-sensitive factor) attachment protein receptor.</text>
</comment>
<comment type="subcellular location">
    <subcellularLocation>
        <location evidence="1">Golgi apparatus membrane</location>
        <topology evidence="1">Single-pass type IV membrane protein</topology>
    </subcellularLocation>
</comment>
<dbReference type="Proteomes" id="UP000694941">
    <property type="component" value="Unplaced"/>
</dbReference>
<dbReference type="GeneID" id="106462729"/>
<keyword evidence="4 10" id="KW-0813">Transport</keyword>
<evidence type="ECO:0000256" key="5">
    <source>
        <dbReference type="ARBA" id="ARBA00022692"/>
    </source>
</evidence>
<organism evidence="12 13">
    <name type="scientific">Limulus polyphemus</name>
    <name type="common">Atlantic horseshoe crab</name>
    <dbReference type="NCBI Taxonomy" id="6850"/>
    <lineage>
        <taxon>Eukaryota</taxon>
        <taxon>Metazoa</taxon>
        <taxon>Ecdysozoa</taxon>
        <taxon>Arthropoda</taxon>
        <taxon>Chelicerata</taxon>
        <taxon>Merostomata</taxon>
        <taxon>Xiphosura</taxon>
        <taxon>Limulidae</taxon>
        <taxon>Limulus</taxon>
    </lineage>
</organism>
<evidence type="ECO:0000313" key="13">
    <source>
        <dbReference type="RefSeq" id="XP_013778130.1"/>
    </source>
</evidence>
<keyword evidence="8 10" id="KW-0333">Golgi apparatus</keyword>
<keyword evidence="7 11" id="KW-1133">Transmembrane helix</keyword>
<dbReference type="PANTHER" id="PTHR21094">
    <property type="entry name" value="GOS-28 SNARE- RELATED"/>
    <property type="match status" value="1"/>
</dbReference>
<evidence type="ECO:0000256" key="7">
    <source>
        <dbReference type="ARBA" id="ARBA00022989"/>
    </source>
</evidence>
<keyword evidence="6 10" id="KW-0653">Protein transport</keyword>
<accession>A0ABM1BAI7</accession>
<evidence type="ECO:0000256" key="8">
    <source>
        <dbReference type="ARBA" id="ARBA00023034"/>
    </source>
</evidence>
<evidence type="ECO:0000256" key="10">
    <source>
        <dbReference type="PIRNR" id="PIRNR027109"/>
    </source>
</evidence>
<comment type="subunit">
    <text evidence="10">Component of several multiprotein Golgi SNARE complexes.</text>
</comment>
<keyword evidence="5 11" id="KW-0812">Transmembrane</keyword>
<gene>
    <name evidence="13" type="primary">LOC106462729</name>
</gene>
<reference evidence="13" key="1">
    <citation type="submission" date="2025-08" db="UniProtKB">
        <authorList>
            <consortium name="RefSeq"/>
        </authorList>
    </citation>
    <scope>IDENTIFICATION</scope>
    <source>
        <tissue evidence="13">Muscle</tissue>
    </source>
</reference>
<dbReference type="Pfam" id="PF12352">
    <property type="entry name" value="V-SNARE_C"/>
    <property type="match status" value="1"/>
</dbReference>
<evidence type="ECO:0000256" key="9">
    <source>
        <dbReference type="ARBA" id="ARBA00023136"/>
    </source>
</evidence>
<evidence type="ECO:0000256" key="11">
    <source>
        <dbReference type="SAM" id="Phobius"/>
    </source>
</evidence>
<evidence type="ECO:0000256" key="3">
    <source>
        <dbReference type="ARBA" id="ARBA00015612"/>
    </source>
</evidence>
<dbReference type="InterPro" id="IPR023601">
    <property type="entry name" value="Golgi_SNAP_su1"/>
</dbReference>
<evidence type="ECO:0000313" key="12">
    <source>
        <dbReference type="Proteomes" id="UP000694941"/>
    </source>
</evidence>
<evidence type="ECO:0000256" key="1">
    <source>
        <dbReference type="ARBA" id="ARBA00004409"/>
    </source>
</evidence>